<organism evidence="2 3">
    <name type="scientific">Rosistilla carotiformis</name>
    <dbReference type="NCBI Taxonomy" id="2528017"/>
    <lineage>
        <taxon>Bacteria</taxon>
        <taxon>Pseudomonadati</taxon>
        <taxon>Planctomycetota</taxon>
        <taxon>Planctomycetia</taxon>
        <taxon>Pirellulales</taxon>
        <taxon>Pirellulaceae</taxon>
        <taxon>Rosistilla</taxon>
    </lineage>
</organism>
<accession>A0A518JSX6</accession>
<dbReference type="Proteomes" id="UP000315082">
    <property type="component" value="Chromosome"/>
</dbReference>
<evidence type="ECO:0000313" key="2">
    <source>
        <dbReference type="EMBL" id="QDV68635.1"/>
    </source>
</evidence>
<evidence type="ECO:0000313" key="3">
    <source>
        <dbReference type="Proteomes" id="UP000315082"/>
    </source>
</evidence>
<keyword evidence="1" id="KW-1133">Transmembrane helix</keyword>
<keyword evidence="1" id="KW-0472">Membrane</keyword>
<name>A0A518JSX6_9BACT</name>
<reference evidence="2 3" key="1">
    <citation type="submission" date="2019-02" db="EMBL/GenBank/DDBJ databases">
        <title>Deep-cultivation of Planctomycetes and their phenomic and genomic characterization uncovers novel biology.</title>
        <authorList>
            <person name="Wiegand S."/>
            <person name="Jogler M."/>
            <person name="Boedeker C."/>
            <person name="Pinto D."/>
            <person name="Vollmers J."/>
            <person name="Rivas-Marin E."/>
            <person name="Kohn T."/>
            <person name="Peeters S.H."/>
            <person name="Heuer A."/>
            <person name="Rast P."/>
            <person name="Oberbeckmann S."/>
            <person name="Bunk B."/>
            <person name="Jeske O."/>
            <person name="Meyerdierks A."/>
            <person name="Storesund J.E."/>
            <person name="Kallscheuer N."/>
            <person name="Luecker S."/>
            <person name="Lage O.M."/>
            <person name="Pohl T."/>
            <person name="Merkel B.J."/>
            <person name="Hornburger P."/>
            <person name="Mueller R.-W."/>
            <person name="Bruemmer F."/>
            <person name="Labrenz M."/>
            <person name="Spormann A.M."/>
            <person name="Op den Camp H."/>
            <person name="Overmann J."/>
            <person name="Amann R."/>
            <person name="Jetten M.S.M."/>
            <person name="Mascher T."/>
            <person name="Medema M.H."/>
            <person name="Devos D.P."/>
            <person name="Kaster A.-K."/>
            <person name="Ovreas L."/>
            <person name="Rohde M."/>
            <person name="Galperin M.Y."/>
            <person name="Jogler C."/>
        </authorList>
    </citation>
    <scope>NUCLEOTIDE SEQUENCE [LARGE SCALE GENOMIC DNA]</scope>
    <source>
        <strain evidence="2 3">Poly24</strain>
    </source>
</reference>
<dbReference type="KEGG" id="rcf:Poly24_23470"/>
<feature type="transmembrane region" description="Helical" evidence="1">
    <location>
        <begin position="12"/>
        <end position="31"/>
    </location>
</feature>
<keyword evidence="1" id="KW-0812">Transmembrane</keyword>
<proteinExistence type="predicted"/>
<gene>
    <name evidence="2" type="ORF">Poly24_23470</name>
</gene>
<evidence type="ECO:0000256" key="1">
    <source>
        <dbReference type="SAM" id="Phobius"/>
    </source>
</evidence>
<dbReference type="AlphaFoldDB" id="A0A518JSX6"/>
<feature type="transmembrane region" description="Helical" evidence="1">
    <location>
        <begin position="51"/>
        <end position="69"/>
    </location>
</feature>
<sequence>MKSFLDTTPPNYRVLFIVFSICTVLGTASLIVSELFMPANPGGDRGRFAMYRYVGAATFCWLSLSLWSWHKMQRPRMEK</sequence>
<protein>
    <submittedName>
        <fullName evidence="2">Uncharacterized protein</fullName>
    </submittedName>
</protein>
<keyword evidence="3" id="KW-1185">Reference proteome</keyword>
<dbReference type="EMBL" id="CP036348">
    <property type="protein sequence ID" value="QDV68635.1"/>
    <property type="molecule type" value="Genomic_DNA"/>
</dbReference>